<dbReference type="STRING" id="388413.ALPR1_09308"/>
<dbReference type="RefSeq" id="WP_008200057.1">
    <property type="nucleotide sequence ID" value="NZ_CM001023.1"/>
</dbReference>
<evidence type="ECO:0000313" key="7">
    <source>
        <dbReference type="EMBL" id="EAZ79812.1"/>
    </source>
</evidence>
<comment type="caution">
    <text evidence="7">The sequence shown here is derived from an EMBL/GenBank/DDBJ whole genome shotgun (WGS) entry which is preliminary data.</text>
</comment>
<dbReference type="HOGENOM" id="CLU_605137_0_0_10"/>
<dbReference type="eggNOG" id="COG3307">
    <property type="taxonomic scope" value="Bacteria"/>
</dbReference>
<evidence type="ECO:0000256" key="3">
    <source>
        <dbReference type="ARBA" id="ARBA00022989"/>
    </source>
</evidence>
<dbReference type="AlphaFoldDB" id="A3I1Z6"/>
<keyword evidence="2 5" id="KW-0812">Transmembrane</keyword>
<dbReference type="Pfam" id="PF04932">
    <property type="entry name" value="Wzy_C"/>
    <property type="match status" value="1"/>
</dbReference>
<gene>
    <name evidence="7" type="ORF">ALPR1_09308</name>
</gene>
<feature type="domain" description="O-antigen ligase-related" evidence="6">
    <location>
        <begin position="239"/>
        <end position="392"/>
    </location>
</feature>
<evidence type="ECO:0000313" key="8">
    <source>
        <dbReference type="Proteomes" id="UP000003919"/>
    </source>
</evidence>
<accession>A3I1Z6</accession>
<protein>
    <recommendedName>
        <fullName evidence="6">O-antigen ligase-related domain-containing protein</fullName>
    </recommendedName>
</protein>
<feature type="transmembrane region" description="Helical" evidence="5">
    <location>
        <begin position="228"/>
        <end position="246"/>
    </location>
</feature>
<dbReference type="InterPro" id="IPR007016">
    <property type="entry name" value="O-antigen_ligase-rel_domated"/>
</dbReference>
<sequence>MIKQLITSRSPVFWILFHLVLGMLCAFSPYPLIAWFYLTLLSSIYLVLRPSTPISIYSSVIVYLISMEILARMSGTSPYIPYEMGKYLFCLLLIVGIIKYKITSLPAVWMLILIVPALLFDVSYSVTFLDVMFNFLGAFNVALAIILFKDKRLSFGMLKTNLKLIIFPMIAVLAHALIKAPEINEIEFGLSANTDAAGGFGSNQVSTAMGLGAFLLFIFWLNRWKFSGYRWLDSTLLGLFLLQGLLTFSRGGMISGFFGIFIILVFLRMASPKQIVKFNLVRIGKYFIPAIFLLAGTFFIVNTLTDGMLLLRYQGETAGTLAGSKSKTLNTISSGRLDIFMGDLELWMDNPIFGAGVGASQFAREKMTGIVAHVEFSRLLAEHGLLGLIYFILLVYYGSRLPRSHPNPLVAGVLTALFLVGLLTSFHAAMRTFVSPLLIGLSMFRITGAYGVKKVVKKPEPVQGNQMITTI</sequence>
<feature type="transmembrane region" description="Helical" evidence="5">
    <location>
        <begin position="44"/>
        <end position="66"/>
    </location>
</feature>
<feature type="transmembrane region" description="Helical" evidence="5">
    <location>
        <begin position="126"/>
        <end position="148"/>
    </location>
</feature>
<evidence type="ECO:0000256" key="2">
    <source>
        <dbReference type="ARBA" id="ARBA00022692"/>
    </source>
</evidence>
<evidence type="ECO:0000259" key="6">
    <source>
        <dbReference type="Pfam" id="PF04932"/>
    </source>
</evidence>
<feature type="transmembrane region" description="Helical" evidence="5">
    <location>
        <begin position="252"/>
        <end position="271"/>
    </location>
</feature>
<dbReference type="EMBL" id="AAXU02000001">
    <property type="protein sequence ID" value="EAZ79812.1"/>
    <property type="molecule type" value="Genomic_DNA"/>
</dbReference>
<feature type="transmembrane region" description="Helical" evidence="5">
    <location>
        <begin position="409"/>
        <end position="427"/>
    </location>
</feature>
<feature type="transmembrane region" description="Helical" evidence="5">
    <location>
        <begin position="12"/>
        <end position="38"/>
    </location>
</feature>
<keyword evidence="4 5" id="KW-0472">Membrane</keyword>
<dbReference type="OrthoDB" id="1118890at2"/>
<keyword evidence="3 5" id="KW-1133">Transmembrane helix</keyword>
<feature type="transmembrane region" description="Helical" evidence="5">
    <location>
        <begin position="283"/>
        <end position="301"/>
    </location>
</feature>
<evidence type="ECO:0000256" key="5">
    <source>
        <dbReference type="SAM" id="Phobius"/>
    </source>
</evidence>
<name>A3I1Z6_9BACT</name>
<comment type="subcellular location">
    <subcellularLocation>
        <location evidence="1">Membrane</location>
        <topology evidence="1">Multi-pass membrane protein</topology>
    </subcellularLocation>
</comment>
<reference evidence="7 8" key="1">
    <citation type="journal article" date="2011" name="J. Bacteriol.">
        <title>Complete genome sequence of Algoriphagus sp. PR1, bacterial prey of a colony-forming choanoflagellate.</title>
        <authorList>
            <person name="Alegado R.A."/>
            <person name="Ferriera S."/>
            <person name="Nusbaum C."/>
            <person name="Young S.K."/>
            <person name="Zeng Q."/>
            <person name="Imamovic A."/>
            <person name="Fairclough S.R."/>
            <person name="King N."/>
        </authorList>
    </citation>
    <scope>NUCLEOTIDE SEQUENCE [LARGE SCALE GENOMIC DNA]</scope>
    <source>
        <strain evidence="7 8">PR1</strain>
    </source>
</reference>
<feature type="transmembrane region" description="Helical" evidence="5">
    <location>
        <begin position="87"/>
        <end position="120"/>
    </location>
</feature>
<dbReference type="GO" id="GO:0016020">
    <property type="term" value="C:membrane"/>
    <property type="evidence" value="ECO:0007669"/>
    <property type="project" value="UniProtKB-SubCell"/>
</dbReference>
<evidence type="ECO:0000256" key="4">
    <source>
        <dbReference type="ARBA" id="ARBA00023136"/>
    </source>
</evidence>
<feature type="transmembrane region" description="Helical" evidence="5">
    <location>
        <begin position="198"/>
        <end position="221"/>
    </location>
</feature>
<feature type="transmembrane region" description="Helical" evidence="5">
    <location>
        <begin position="376"/>
        <end position="397"/>
    </location>
</feature>
<evidence type="ECO:0000256" key="1">
    <source>
        <dbReference type="ARBA" id="ARBA00004141"/>
    </source>
</evidence>
<feature type="transmembrane region" description="Helical" evidence="5">
    <location>
        <begin position="160"/>
        <end position="178"/>
    </location>
</feature>
<dbReference type="Proteomes" id="UP000003919">
    <property type="component" value="Unassembled WGS sequence"/>
</dbReference>
<keyword evidence="8" id="KW-1185">Reference proteome</keyword>
<proteinExistence type="predicted"/>
<organism evidence="7 8">
    <name type="scientific">Algoriphagus machipongonensis</name>
    <dbReference type="NCBI Taxonomy" id="388413"/>
    <lineage>
        <taxon>Bacteria</taxon>
        <taxon>Pseudomonadati</taxon>
        <taxon>Bacteroidota</taxon>
        <taxon>Cytophagia</taxon>
        <taxon>Cytophagales</taxon>
        <taxon>Cyclobacteriaceae</taxon>
        <taxon>Algoriphagus</taxon>
    </lineage>
</organism>